<evidence type="ECO:0000256" key="6">
    <source>
        <dbReference type="ARBA" id="ARBA00022692"/>
    </source>
</evidence>
<evidence type="ECO:0000256" key="12">
    <source>
        <dbReference type="RuleBase" id="RU003750"/>
    </source>
</evidence>
<evidence type="ECO:0000256" key="2">
    <source>
        <dbReference type="ARBA" id="ARBA00004141"/>
    </source>
</evidence>
<comment type="subcellular location">
    <subcellularLocation>
        <location evidence="2">Membrane</location>
        <topology evidence="2">Multi-pass membrane protein</topology>
    </subcellularLocation>
</comment>
<evidence type="ECO:0000256" key="1">
    <source>
        <dbReference type="ARBA" id="ARBA00001936"/>
    </source>
</evidence>
<evidence type="ECO:0000256" key="11">
    <source>
        <dbReference type="ARBA" id="ARBA00023264"/>
    </source>
</evidence>
<keyword evidence="7 14" id="KW-1133">Transmembrane helix</keyword>
<dbReference type="GO" id="GO:0008444">
    <property type="term" value="F:CDP-diacylglycerol-glycerol-3-phosphate 3-phosphatidyltransferase activity"/>
    <property type="evidence" value="ECO:0007669"/>
    <property type="project" value="InterPro"/>
</dbReference>
<evidence type="ECO:0000256" key="3">
    <source>
        <dbReference type="ARBA" id="ARBA00010441"/>
    </source>
</evidence>
<keyword evidence="11" id="KW-1208">Phospholipid metabolism</keyword>
<dbReference type="GO" id="GO:0005737">
    <property type="term" value="C:cytoplasm"/>
    <property type="evidence" value="ECO:0007669"/>
    <property type="project" value="UniProtKB-ARBA"/>
</dbReference>
<comment type="similarity">
    <text evidence="3 12">Belongs to the CDP-alcohol phosphatidyltransferase class-I family.</text>
</comment>
<dbReference type="PANTHER" id="PTHR14269">
    <property type="entry name" value="CDP-DIACYLGLYCEROL--GLYCEROL-3-PHOSPHATE 3-PHOSPHATIDYLTRANSFERASE-RELATED"/>
    <property type="match status" value="1"/>
</dbReference>
<keyword evidence="6 14" id="KW-0812">Transmembrane</keyword>
<evidence type="ECO:0000256" key="4">
    <source>
        <dbReference type="ARBA" id="ARBA00022516"/>
    </source>
</evidence>
<evidence type="ECO:0000256" key="8">
    <source>
        <dbReference type="ARBA" id="ARBA00023098"/>
    </source>
</evidence>
<dbReference type="Pfam" id="PF01066">
    <property type="entry name" value="CDP-OH_P_transf"/>
    <property type="match status" value="1"/>
</dbReference>
<evidence type="ECO:0000256" key="5">
    <source>
        <dbReference type="ARBA" id="ARBA00022679"/>
    </source>
</evidence>
<feature type="compositionally biased region" description="Low complexity" evidence="13">
    <location>
        <begin position="59"/>
        <end position="80"/>
    </location>
</feature>
<dbReference type="GO" id="GO:0016020">
    <property type="term" value="C:membrane"/>
    <property type="evidence" value="ECO:0007669"/>
    <property type="project" value="UniProtKB-SubCell"/>
</dbReference>
<comment type="cofactor">
    <cofactor evidence="1">
        <name>Mn(2+)</name>
        <dbReference type="ChEBI" id="CHEBI:29035"/>
    </cofactor>
</comment>
<evidence type="ECO:0000313" key="15">
    <source>
        <dbReference type="EMBL" id="SZX62496.1"/>
    </source>
</evidence>
<accession>A0A383VDP0</accession>
<organism evidence="15 16">
    <name type="scientific">Tetradesmus obliquus</name>
    <name type="common">Green alga</name>
    <name type="synonym">Acutodesmus obliquus</name>
    <dbReference type="NCBI Taxonomy" id="3088"/>
    <lineage>
        <taxon>Eukaryota</taxon>
        <taxon>Viridiplantae</taxon>
        <taxon>Chlorophyta</taxon>
        <taxon>core chlorophytes</taxon>
        <taxon>Chlorophyceae</taxon>
        <taxon>CS clade</taxon>
        <taxon>Sphaeropleales</taxon>
        <taxon>Scenedesmaceae</taxon>
        <taxon>Tetradesmus</taxon>
    </lineage>
</organism>
<evidence type="ECO:0000256" key="14">
    <source>
        <dbReference type="SAM" id="Phobius"/>
    </source>
</evidence>
<keyword evidence="9 14" id="KW-0472">Membrane</keyword>
<dbReference type="InterPro" id="IPR000462">
    <property type="entry name" value="CDP-OH_P_trans"/>
</dbReference>
<dbReference type="NCBIfam" id="TIGR00560">
    <property type="entry name" value="pgsA"/>
    <property type="match status" value="1"/>
</dbReference>
<dbReference type="Gene3D" id="1.20.120.1760">
    <property type="match status" value="1"/>
</dbReference>
<sequence>MNPARCCLGRVPQSQAIVTCFTPLQQHTHTRAAAVQPNAWHSSLPLQALGPCVISSRGRCSSGSGTGSSSRSSWSSSRPGRAVRPDLVCHASGSASNQPGSSTLLTIPTMLTLARVAAIPALIAAWFWQDPASSAWVTGLFLVASLTDWLDGYLARKMNASSAFGAFLDPVADKLMVATVLVLLSTQPLAAGPLAGNAWVMPVATLIIIGREITMSALREWAASMGPAAKAAVAVNAWGKWKTASQMAALTCLLFTRDGASSQLAVAAAAAGPPLLGIAAYLTAHSLAIYLAGLWKFMK</sequence>
<dbReference type="GO" id="GO:0045995">
    <property type="term" value="P:regulation of embryonic development"/>
    <property type="evidence" value="ECO:0007669"/>
    <property type="project" value="UniProtKB-ARBA"/>
</dbReference>
<gene>
    <name evidence="15" type="ORF">BQ4739_LOCUS3077</name>
</gene>
<evidence type="ECO:0000313" key="16">
    <source>
        <dbReference type="Proteomes" id="UP000256970"/>
    </source>
</evidence>
<proteinExistence type="inferred from homology"/>
<dbReference type="GO" id="GO:0030145">
    <property type="term" value="F:manganese ion binding"/>
    <property type="evidence" value="ECO:0007669"/>
    <property type="project" value="UniProtKB-ARBA"/>
</dbReference>
<dbReference type="PANTHER" id="PTHR14269:SF62">
    <property type="entry name" value="CDP-DIACYLGLYCEROL--GLYCEROL-3-PHOSPHATE 3-PHOSPHATIDYLTRANSFERASE 1, CHLOROPLASTIC"/>
    <property type="match status" value="1"/>
</dbReference>
<keyword evidence="8" id="KW-0443">Lipid metabolism</keyword>
<dbReference type="AlphaFoldDB" id="A0A383VDP0"/>
<dbReference type="STRING" id="3088.A0A383VDP0"/>
<feature type="transmembrane region" description="Helical" evidence="14">
    <location>
        <begin position="275"/>
        <end position="295"/>
    </location>
</feature>
<evidence type="ECO:0000256" key="7">
    <source>
        <dbReference type="ARBA" id="ARBA00022989"/>
    </source>
</evidence>
<feature type="region of interest" description="Disordered" evidence="13">
    <location>
        <begin position="59"/>
        <end position="82"/>
    </location>
</feature>
<keyword evidence="4" id="KW-0444">Lipid biosynthesis</keyword>
<dbReference type="PROSITE" id="PS00379">
    <property type="entry name" value="CDP_ALCOHOL_P_TRANSF"/>
    <property type="match status" value="1"/>
</dbReference>
<dbReference type="InterPro" id="IPR050324">
    <property type="entry name" value="CDP-alcohol_PTase-I"/>
</dbReference>
<keyword evidence="10" id="KW-0594">Phospholipid biosynthesis</keyword>
<keyword evidence="5 12" id="KW-0808">Transferase</keyword>
<dbReference type="InterPro" id="IPR004570">
    <property type="entry name" value="Phosphatidylglycerol_P_synth"/>
</dbReference>
<keyword evidence="16" id="KW-1185">Reference proteome</keyword>
<evidence type="ECO:0000256" key="10">
    <source>
        <dbReference type="ARBA" id="ARBA00023209"/>
    </source>
</evidence>
<dbReference type="FunFam" id="1.20.120.1760:FF:000008">
    <property type="entry name" value="CDP-diacylglycerol--glycerol-3-phosphate 3-phosphatidyltransferase 2"/>
    <property type="match status" value="1"/>
</dbReference>
<evidence type="ECO:0008006" key="17">
    <source>
        <dbReference type="Google" id="ProtNLM"/>
    </source>
</evidence>
<evidence type="ECO:0000256" key="9">
    <source>
        <dbReference type="ARBA" id="ARBA00023136"/>
    </source>
</evidence>
<dbReference type="GO" id="GO:0006655">
    <property type="term" value="P:phosphatidylglycerol biosynthetic process"/>
    <property type="evidence" value="ECO:0007669"/>
    <property type="project" value="UniProtKB-ARBA"/>
</dbReference>
<dbReference type="EMBL" id="FNXT01000232">
    <property type="protein sequence ID" value="SZX62496.1"/>
    <property type="molecule type" value="Genomic_DNA"/>
</dbReference>
<dbReference type="InterPro" id="IPR048254">
    <property type="entry name" value="CDP_ALCOHOL_P_TRANSF_CS"/>
</dbReference>
<dbReference type="InterPro" id="IPR043130">
    <property type="entry name" value="CDP-OH_PTrfase_TM_dom"/>
</dbReference>
<reference evidence="15 16" key="1">
    <citation type="submission" date="2016-10" db="EMBL/GenBank/DDBJ databases">
        <authorList>
            <person name="Cai Z."/>
        </authorList>
    </citation>
    <scope>NUCLEOTIDE SEQUENCE [LARGE SCALE GENOMIC DNA]</scope>
</reference>
<dbReference type="Proteomes" id="UP000256970">
    <property type="component" value="Unassembled WGS sequence"/>
</dbReference>
<evidence type="ECO:0000256" key="13">
    <source>
        <dbReference type="SAM" id="MobiDB-lite"/>
    </source>
</evidence>
<protein>
    <recommendedName>
        <fullName evidence="17">CDP-diacylglycerol--glycerol-3-phosphate 3-phosphatidyltransferase</fullName>
    </recommendedName>
</protein>
<name>A0A383VDP0_TETOB</name>